<dbReference type="EMBL" id="LAZR01017870">
    <property type="protein sequence ID" value="KKL98626.1"/>
    <property type="molecule type" value="Genomic_DNA"/>
</dbReference>
<protein>
    <submittedName>
        <fullName evidence="1">Uncharacterized protein</fullName>
    </submittedName>
</protein>
<name>A0A0F9H6L9_9ZZZZ</name>
<accession>A0A0F9H6L9</accession>
<sequence>MQTLKEIQSINRCLTRKSLKAIEKMLHGTELRINGNKIEHSHNRWWVIFSCPDVNKQVTYISISYPRSIILHLAINNPGGFYTNYKTELSCLTK</sequence>
<evidence type="ECO:0000313" key="1">
    <source>
        <dbReference type="EMBL" id="KKL98626.1"/>
    </source>
</evidence>
<gene>
    <name evidence="1" type="ORF">LCGC14_1822520</name>
</gene>
<comment type="caution">
    <text evidence="1">The sequence shown here is derived from an EMBL/GenBank/DDBJ whole genome shotgun (WGS) entry which is preliminary data.</text>
</comment>
<organism evidence="1">
    <name type="scientific">marine sediment metagenome</name>
    <dbReference type="NCBI Taxonomy" id="412755"/>
    <lineage>
        <taxon>unclassified sequences</taxon>
        <taxon>metagenomes</taxon>
        <taxon>ecological metagenomes</taxon>
    </lineage>
</organism>
<proteinExistence type="predicted"/>
<dbReference type="AlphaFoldDB" id="A0A0F9H6L9"/>
<reference evidence="1" key="1">
    <citation type="journal article" date="2015" name="Nature">
        <title>Complex archaea that bridge the gap between prokaryotes and eukaryotes.</title>
        <authorList>
            <person name="Spang A."/>
            <person name="Saw J.H."/>
            <person name="Jorgensen S.L."/>
            <person name="Zaremba-Niedzwiedzka K."/>
            <person name="Martijn J."/>
            <person name="Lind A.E."/>
            <person name="van Eijk R."/>
            <person name="Schleper C."/>
            <person name="Guy L."/>
            <person name="Ettema T.J."/>
        </authorList>
    </citation>
    <scope>NUCLEOTIDE SEQUENCE</scope>
</reference>